<reference evidence="1" key="1">
    <citation type="submission" date="2021-10" db="EMBL/GenBank/DDBJ databases">
        <title>Tropical sea cucumber genome reveals ecological adaptation and Cuvierian tubules defense mechanism.</title>
        <authorList>
            <person name="Chen T."/>
        </authorList>
    </citation>
    <scope>NUCLEOTIDE SEQUENCE</scope>
    <source>
        <strain evidence="1">Nanhai2018</strain>
        <tissue evidence="1">Muscle</tissue>
    </source>
</reference>
<evidence type="ECO:0008006" key="3">
    <source>
        <dbReference type="Google" id="ProtNLM"/>
    </source>
</evidence>
<dbReference type="EMBL" id="JAIZAY010000004">
    <property type="protein sequence ID" value="KAJ8043085.1"/>
    <property type="molecule type" value="Genomic_DNA"/>
</dbReference>
<organism evidence="1 2">
    <name type="scientific">Holothuria leucospilota</name>
    <name type="common">Black long sea cucumber</name>
    <name type="synonym">Mertensiothuria leucospilota</name>
    <dbReference type="NCBI Taxonomy" id="206669"/>
    <lineage>
        <taxon>Eukaryota</taxon>
        <taxon>Metazoa</taxon>
        <taxon>Echinodermata</taxon>
        <taxon>Eleutherozoa</taxon>
        <taxon>Echinozoa</taxon>
        <taxon>Holothuroidea</taxon>
        <taxon>Aspidochirotacea</taxon>
        <taxon>Aspidochirotida</taxon>
        <taxon>Holothuriidae</taxon>
        <taxon>Holothuria</taxon>
    </lineage>
</organism>
<comment type="caution">
    <text evidence="1">The sequence shown here is derived from an EMBL/GenBank/DDBJ whole genome shotgun (WGS) entry which is preliminary data.</text>
</comment>
<evidence type="ECO:0000313" key="2">
    <source>
        <dbReference type="Proteomes" id="UP001152320"/>
    </source>
</evidence>
<accession>A0A9Q1CE99</accession>
<dbReference type="Gene3D" id="1.10.4020.10">
    <property type="entry name" value="DNA breaking-rejoining enzymes"/>
    <property type="match status" value="1"/>
</dbReference>
<keyword evidence="2" id="KW-1185">Reference proteome</keyword>
<dbReference type="OrthoDB" id="10066033at2759"/>
<proteinExistence type="predicted"/>
<protein>
    <recommendedName>
        <fullName evidence="3">Retrotransposon gag domain-containing protein</fullName>
    </recommendedName>
</protein>
<dbReference type="InterPro" id="IPR038269">
    <property type="entry name" value="SCAN_sf"/>
</dbReference>
<dbReference type="Proteomes" id="UP001152320">
    <property type="component" value="Chromosome 4"/>
</dbReference>
<dbReference type="PANTHER" id="PTHR46888:SF1">
    <property type="entry name" value="RIBONUCLEASE H"/>
    <property type="match status" value="1"/>
</dbReference>
<dbReference type="AlphaFoldDB" id="A0A9Q1CE99"/>
<name>A0A9Q1CE99_HOLLE</name>
<evidence type="ECO:0000313" key="1">
    <source>
        <dbReference type="EMBL" id="KAJ8043085.1"/>
    </source>
</evidence>
<gene>
    <name evidence="1" type="ORF">HOLleu_10031</name>
</gene>
<dbReference type="SUPFAM" id="SSF47353">
    <property type="entry name" value="Retrovirus capsid dimerization domain-like"/>
    <property type="match status" value="1"/>
</dbReference>
<dbReference type="PANTHER" id="PTHR46888">
    <property type="entry name" value="ZINC KNUCKLE DOMAINCONTAINING PROTEIN-RELATED"/>
    <property type="match status" value="1"/>
</dbReference>
<sequence>MKDFELKLLGERQRSVLNGNTDGNSSRTVEVKLPKLPPFGDGRDEMYAYLFRFERFATLAGWPQSQWATWLGTLLTGQALEVYSRMPTVEANDFGQLKAALLNRYFLTKEGYRQKLRSSKCGATETYAQFCERLKGYLSHWTELSGTPKTYEGFSDLIIQEQMLLSSDKEMTIFLKERSPKTASEMATLADWYKEAHVTYDGGKRKSVARVIRQILLEMKTKLGKKKV</sequence>